<feature type="signal peptide" evidence="1">
    <location>
        <begin position="1"/>
        <end position="19"/>
    </location>
</feature>
<reference evidence="2" key="1">
    <citation type="submission" date="2023-03" db="EMBL/GenBank/DDBJ databases">
        <title>Massive genome expansion in bonnet fungi (Mycena s.s.) driven by repeated elements and novel gene families across ecological guilds.</title>
        <authorList>
            <consortium name="Lawrence Berkeley National Laboratory"/>
            <person name="Harder C.B."/>
            <person name="Miyauchi S."/>
            <person name="Viragh M."/>
            <person name="Kuo A."/>
            <person name="Thoen E."/>
            <person name="Andreopoulos B."/>
            <person name="Lu D."/>
            <person name="Skrede I."/>
            <person name="Drula E."/>
            <person name="Henrissat B."/>
            <person name="Morin E."/>
            <person name="Kohler A."/>
            <person name="Barry K."/>
            <person name="LaButti K."/>
            <person name="Morin E."/>
            <person name="Salamov A."/>
            <person name="Lipzen A."/>
            <person name="Mereny Z."/>
            <person name="Hegedus B."/>
            <person name="Baldrian P."/>
            <person name="Stursova M."/>
            <person name="Weitz H."/>
            <person name="Taylor A."/>
            <person name="Grigoriev I.V."/>
            <person name="Nagy L.G."/>
            <person name="Martin F."/>
            <person name="Kauserud H."/>
        </authorList>
    </citation>
    <scope>NUCLEOTIDE SEQUENCE</scope>
    <source>
        <strain evidence="2">9144</strain>
    </source>
</reference>
<dbReference type="Proteomes" id="UP001219525">
    <property type="component" value="Unassembled WGS sequence"/>
</dbReference>
<proteinExistence type="predicted"/>
<dbReference type="AlphaFoldDB" id="A0AAD6VKW1"/>
<accession>A0AAD6VKW1</accession>
<gene>
    <name evidence="2" type="ORF">GGX14DRAFT_620828</name>
</gene>
<dbReference type="EMBL" id="JARJCW010000023">
    <property type="protein sequence ID" value="KAJ7212587.1"/>
    <property type="molecule type" value="Genomic_DNA"/>
</dbReference>
<name>A0AAD6VKW1_9AGAR</name>
<keyword evidence="3" id="KW-1185">Reference proteome</keyword>
<evidence type="ECO:0000313" key="3">
    <source>
        <dbReference type="Proteomes" id="UP001219525"/>
    </source>
</evidence>
<feature type="non-terminal residue" evidence="2">
    <location>
        <position position="1"/>
    </location>
</feature>
<evidence type="ECO:0000256" key="1">
    <source>
        <dbReference type="SAM" id="SignalP"/>
    </source>
</evidence>
<keyword evidence="1" id="KW-0732">Signal</keyword>
<sequence>MRFTTALSLLLASAGVAHAFDDFIVYNLPPQVNMTQFANAFDSVCMIWPAAIADGQTLVAAIVSPPIHGDDPLNSVRAGCAWSNGTEWILYTEDIASILGATVV</sequence>
<feature type="chain" id="PRO_5041957409" evidence="1">
    <location>
        <begin position="20"/>
        <end position="104"/>
    </location>
</feature>
<organism evidence="2 3">
    <name type="scientific">Mycena pura</name>
    <dbReference type="NCBI Taxonomy" id="153505"/>
    <lineage>
        <taxon>Eukaryota</taxon>
        <taxon>Fungi</taxon>
        <taxon>Dikarya</taxon>
        <taxon>Basidiomycota</taxon>
        <taxon>Agaricomycotina</taxon>
        <taxon>Agaricomycetes</taxon>
        <taxon>Agaricomycetidae</taxon>
        <taxon>Agaricales</taxon>
        <taxon>Marasmiineae</taxon>
        <taxon>Mycenaceae</taxon>
        <taxon>Mycena</taxon>
    </lineage>
</organism>
<evidence type="ECO:0000313" key="2">
    <source>
        <dbReference type="EMBL" id="KAJ7212587.1"/>
    </source>
</evidence>
<protein>
    <submittedName>
        <fullName evidence="2">Uncharacterized protein</fullName>
    </submittedName>
</protein>
<comment type="caution">
    <text evidence="2">The sequence shown here is derived from an EMBL/GenBank/DDBJ whole genome shotgun (WGS) entry which is preliminary data.</text>
</comment>